<evidence type="ECO:0000313" key="5">
    <source>
        <dbReference type="Ensembl" id="ENSCJAP00000013313.4"/>
    </source>
</evidence>
<dbReference type="PROSITE" id="PS50203">
    <property type="entry name" value="CALPAIN_CAT"/>
    <property type="match status" value="1"/>
</dbReference>
<dbReference type="HOGENOM" id="CLU_010982_3_2_1"/>
<dbReference type="FunFam" id="2.60.120.380:FF:000009">
    <property type="entry name" value="Calpain-6"/>
    <property type="match status" value="1"/>
</dbReference>
<dbReference type="AlphaFoldDB" id="F7CEG2"/>
<sequence>MGPPLKLFKNQKYQELKQECIKDSRLFCDPTFLPENDSLFYNRLLPGKVVWKRPQDICDDPHLIVGNISHHQLTQGRLGHKPMVSAFSCLAVQESHWTKTIPNHKEQEWDPHKTDKYAGIFRFHLVFSFSTSMNEFWNALLEKAYAKLLGCYEALDGLTITDIIVDFTGTLAETVDMQKGRYTELVEEKYKLFGELYKTFTKGGLICCSIESPNQEEQEVETDWGLLKGHTYTMTDIRKIRLGERLVEVFSAEKLYMVRLRNPLGRQEWSGPWSEISEEWQQLTAADRKNLGLVMSDDGEFWMSLEEFCRNFHKLNVCRNVNNPIFGRKELESVLGCWTVDDDPLMNRSGGCYNNRDTFLQNPQYIFTVPEDGHKVIMSLQQKDLRTYRRMGRPDNYIIGFELFKVEMNRKFRLHHLYIQERAGTSTYIDTRTVFLSKYLKKGSYVLVPTMFQHGRTSEFLLRIFSEVPVQLRELTLDMPKMSCWNLARGYPKVVTQITVHSAEDLERNCKPILKNTVHAIFDTQVWNSRKFCDQFLGQVTLDADPSDCRDLKSLYLRKKGGPTAKVKQGHISFKVISSDDLTEL</sequence>
<dbReference type="Bgee" id="ENSCJAG00000007124">
    <property type="expression patterns" value="Expressed in testis and 3 other cell types or tissues"/>
</dbReference>
<dbReference type="PANTHER" id="PTHR10183:SF381">
    <property type="entry name" value="CALPAIN-6"/>
    <property type="match status" value="1"/>
</dbReference>
<dbReference type="InterPro" id="IPR033883">
    <property type="entry name" value="C2_III"/>
</dbReference>
<proteinExistence type="inferred from homology"/>
<accession>F7CEG2</accession>
<dbReference type="PRINTS" id="PR00704">
    <property type="entry name" value="CALPAIN"/>
</dbReference>
<evidence type="ECO:0000256" key="3">
    <source>
        <dbReference type="PROSITE-ProRule" id="PRU00239"/>
    </source>
</evidence>
<evidence type="ECO:0000256" key="2">
    <source>
        <dbReference type="PIRSR" id="PIRSR622684-1"/>
    </source>
</evidence>
<feature type="active site" evidence="2">
    <location>
        <position position="262"/>
    </location>
</feature>
<dbReference type="Ensembl" id="ENSCJAT00000014028.5">
    <property type="protein sequence ID" value="ENSCJAP00000013313.4"/>
    <property type="gene ID" value="ENSCJAG00000007124.5"/>
</dbReference>
<comment type="similarity">
    <text evidence="1">Belongs to the peptidase C2 family.</text>
</comment>
<dbReference type="InterPro" id="IPR022684">
    <property type="entry name" value="Calpain_cysteine_protease"/>
</dbReference>
<dbReference type="SUPFAM" id="SSF54001">
    <property type="entry name" value="Cysteine proteinases"/>
    <property type="match status" value="1"/>
</dbReference>
<keyword evidence="6" id="KW-1185">Reference proteome</keyword>
<dbReference type="InParanoid" id="F7CEG2"/>
<protein>
    <submittedName>
        <fullName evidence="5">Calpain 6</fullName>
    </submittedName>
</protein>
<dbReference type="OMA" id="WKFFGEW"/>
<name>F7CEG2_CALJA</name>
<dbReference type="STRING" id="9483.ENSCJAP00000013313"/>
<evidence type="ECO:0000259" key="4">
    <source>
        <dbReference type="PROSITE" id="PS50203"/>
    </source>
</evidence>
<dbReference type="GO" id="GO:0008017">
    <property type="term" value="F:microtubule binding"/>
    <property type="evidence" value="ECO:0007669"/>
    <property type="project" value="Ensembl"/>
</dbReference>
<dbReference type="InterPro" id="IPR022682">
    <property type="entry name" value="Calpain_domain_III"/>
</dbReference>
<dbReference type="Gene3D" id="2.60.120.380">
    <property type="match status" value="1"/>
</dbReference>
<dbReference type="GO" id="GO:0004198">
    <property type="term" value="F:calcium-dependent cysteine-type endopeptidase activity"/>
    <property type="evidence" value="ECO:0007669"/>
    <property type="project" value="InterPro"/>
</dbReference>
<dbReference type="SMART" id="SM00230">
    <property type="entry name" value="CysPc"/>
    <property type="match status" value="1"/>
</dbReference>
<dbReference type="InterPro" id="IPR001300">
    <property type="entry name" value="Peptidase_C2_calpain_cat"/>
</dbReference>
<dbReference type="InterPro" id="IPR036213">
    <property type="entry name" value="Calpain_III_sf"/>
</dbReference>
<dbReference type="Pfam" id="PF00648">
    <property type="entry name" value="Peptidase_C2"/>
    <property type="match status" value="1"/>
</dbReference>
<dbReference type="InterPro" id="IPR038765">
    <property type="entry name" value="Papain-like_cys_pep_sf"/>
</dbReference>
<evidence type="ECO:0000256" key="1">
    <source>
        <dbReference type="ARBA" id="ARBA00007623"/>
    </source>
</evidence>
<organism evidence="5 6">
    <name type="scientific">Callithrix jacchus</name>
    <name type="common">White-tufted-ear marmoset</name>
    <name type="synonym">Simia Jacchus</name>
    <dbReference type="NCBI Taxonomy" id="9483"/>
    <lineage>
        <taxon>Eukaryota</taxon>
        <taxon>Metazoa</taxon>
        <taxon>Chordata</taxon>
        <taxon>Craniata</taxon>
        <taxon>Vertebrata</taxon>
        <taxon>Euteleostomi</taxon>
        <taxon>Mammalia</taxon>
        <taxon>Eutheria</taxon>
        <taxon>Euarchontoglires</taxon>
        <taxon>Primates</taxon>
        <taxon>Haplorrhini</taxon>
        <taxon>Platyrrhini</taxon>
        <taxon>Cebidae</taxon>
        <taxon>Callitrichinae</taxon>
        <taxon>Callithrix</taxon>
        <taxon>Callithrix</taxon>
    </lineage>
</organism>
<dbReference type="GO" id="GO:0051493">
    <property type="term" value="P:regulation of cytoskeleton organization"/>
    <property type="evidence" value="ECO:0007669"/>
    <property type="project" value="Ensembl"/>
</dbReference>
<reference evidence="5" key="1">
    <citation type="submission" date="2009-03" db="EMBL/GenBank/DDBJ databases">
        <authorList>
            <person name="Warren W."/>
            <person name="Ye L."/>
            <person name="Minx P."/>
            <person name="Worley K."/>
            <person name="Gibbs R."/>
            <person name="Wilson R.K."/>
        </authorList>
    </citation>
    <scope>NUCLEOTIDE SEQUENCE [LARGE SCALE GENOMIC DNA]</scope>
</reference>
<evidence type="ECO:0000313" key="6">
    <source>
        <dbReference type="Proteomes" id="UP000008225"/>
    </source>
</evidence>
<dbReference type="GO" id="GO:0006508">
    <property type="term" value="P:proteolysis"/>
    <property type="evidence" value="ECO:0007669"/>
    <property type="project" value="InterPro"/>
</dbReference>
<dbReference type="PANTHER" id="PTHR10183">
    <property type="entry name" value="CALPAIN"/>
    <property type="match status" value="1"/>
</dbReference>
<dbReference type="GO" id="GO:0048471">
    <property type="term" value="C:perinuclear region of cytoplasm"/>
    <property type="evidence" value="ECO:0007669"/>
    <property type="project" value="Ensembl"/>
</dbReference>
<dbReference type="GeneTree" id="ENSGT00940000156128"/>
<dbReference type="SUPFAM" id="SSF49758">
    <property type="entry name" value="Calpain large subunit, middle domain (domain III)"/>
    <property type="match status" value="1"/>
</dbReference>
<dbReference type="CDD" id="cd00044">
    <property type="entry name" value="CysPc"/>
    <property type="match status" value="1"/>
</dbReference>
<dbReference type="Proteomes" id="UP000008225">
    <property type="component" value="Chromosome X"/>
</dbReference>
<dbReference type="GO" id="GO:0005876">
    <property type="term" value="C:spindle microtubule"/>
    <property type="evidence" value="ECO:0007669"/>
    <property type="project" value="Ensembl"/>
</dbReference>
<dbReference type="InterPro" id="IPR022683">
    <property type="entry name" value="Calpain_III"/>
</dbReference>
<dbReference type="FunCoup" id="F7CEG2">
    <property type="interactions" value="42"/>
</dbReference>
<reference evidence="5" key="2">
    <citation type="submission" date="2025-08" db="UniProtKB">
        <authorList>
            <consortium name="Ensembl"/>
        </authorList>
    </citation>
    <scope>IDENTIFICATION</scope>
</reference>
<comment type="caution">
    <text evidence="3">Lacks conserved residue(s) required for the propagation of feature annotation.</text>
</comment>
<dbReference type="GO" id="GO:0001578">
    <property type="term" value="P:microtubule bundle formation"/>
    <property type="evidence" value="ECO:0007669"/>
    <property type="project" value="Ensembl"/>
</dbReference>
<dbReference type="FunFam" id="3.90.70.10:FF:000064">
    <property type="entry name" value="calpain-6"/>
    <property type="match status" value="1"/>
</dbReference>
<feature type="active site" evidence="2">
    <location>
        <position position="230"/>
    </location>
</feature>
<dbReference type="Pfam" id="PF01067">
    <property type="entry name" value="Calpain_III"/>
    <property type="match status" value="1"/>
</dbReference>
<dbReference type="SMART" id="SM00720">
    <property type="entry name" value="calpain_III"/>
    <property type="match status" value="1"/>
</dbReference>
<reference evidence="5" key="3">
    <citation type="submission" date="2025-09" db="UniProtKB">
        <authorList>
            <consortium name="Ensembl"/>
        </authorList>
    </citation>
    <scope>IDENTIFICATION</scope>
</reference>
<dbReference type="eggNOG" id="KOG0045">
    <property type="taxonomic scope" value="Eukaryota"/>
</dbReference>
<feature type="domain" description="Calpain catalytic" evidence="4">
    <location>
        <begin position="26"/>
        <end position="321"/>
    </location>
</feature>
<dbReference type="Gene3D" id="3.90.70.10">
    <property type="entry name" value="Cysteine proteinases"/>
    <property type="match status" value="1"/>
</dbReference>
<dbReference type="CDD" id="cd00214">
    <property type="entry name" value="Calpain_III"/>
    <property type="match status" value="1"/>
</dbReference>
<gene>
    <name evidence="5" type="primary">CAPN6</name>
</gene>